<evidence type="ECO:0000256" key="7">
    <source>
        <dbReference type="ARBA" id="ARBA00022918"/>
    </source>
</evidence>
<organism evidence="11 12">
    <name type="scientific">Cajanus cajan</name>
    <name type="common">Pigeon pea</name>
    <name type="synonym">Cajanus indicus</name>
    <dbReference type="NCBI Taxonomy" id="3821"/>
    <lineage>
        <taxon>Eukaryota</taxon>
        <taxon>Viridiplantae</taxon>
        <taxon>Streptophyta</taxon>
        <taxon>Embryophyta</taxon>
        <taxon>Tracheophyta</taxon>
        <taxon>Spermatophyta</taxon>
        <taxon>Magnoliopsida</taxon>
        <taxon>eudicotyledons</taxon>
        <taxon>Gunneridae</taxon>
        <taxon>Pentapetalae</taxon>
        <taxon>rosids</taxon>
        <taxon>fabids</taxon>
        <taxon>Fabales</taxon>
        <taxon>Fabaceae</taxon>
        <taxon>Papilionoideae</taxon>
        <taxon>50 kb inversion clade</taxon>
        <taxon>NPAAA clade</taxon>
        <taxon>indigoferoid/millettioid clade</taxon>
        <taxon>Phaseoleae</taxon>
        <taxon>Cajanus</taxon>
    </lineage>
</organism>
<feature type="region of interest" description="Disordered" evidence="9">
    <location>
        <begin position="294"/>
        <end position="322"/>
    </location>
</feature>
<reference evidence="11" key="1">
    <citation type="journal article" date="2012" name="Nat. Biotechnol.">
        <title>Draft genome sequence of pigeonpea (Cajanus cajan), an orphan legume crop of resource-poor farmers.</title>
        <authorList>
            <person name="Varshney R.K."/>
            <person name="Chen W."/>
            <person name="Li Y."/>
            <person name="Bharti A.K."/>
            <person name="Saxena R.K."/>
            <person name="Schlueter J.A."/>
            <person name="Donoghue M.T."/>
            <person name="Azam S."/>
            <person name="Fan G."/>
            <person name="Whaley A.M."/>
            <person name="Farmer A.D."/>
            <person name="Sheridan J."/>
            <person name="Iwata A."/>
            <person name="Tuteja R."/>
            <person name="Penmetsa R.V."/>
            <person name="Wu W."/>
            <person name="Upadhyaya H.D."/>
            <person name="Yang S.P."/>
            <person name="Shah T."/>
            <person name="Saxena K.B."/>
            <person name="Michael T."/>
            <person name="McCombie W.R."/>
            <person name="Yang B."/>
            <person name="Zhang G."/>
            <person name="Yang H."/>
            <person name="Wang J."/>
            <person name="Spillane C."/>
            <person name="Cook D.R."/>
            <person name="May G.D."/>
            <person name="Xu X."/>
            <person name="Jackson S.A."/>
        </authorList>
    </citation>
    <scope>NUCLEOTIDE SEQUENCE [LARGE SCALE GENOMIC DNA]</scope>
</reference>
<dbReference type="AlphaFoldDB" id="A0A151QML0"/>
<feature type="compositionally biased region" description="Basic and acidic residues" evidence="9">
    <location>
        <begin position="294"/>
        <end position="314"/>
    </location>
</feature>
<dbReference type="FunFam" id="3.10.10.10:FF:000007">
    <property type="entry name" value="Retrovirus-related Pol polyprotein from transposon 17.6-like Protein"/>
    <property type="match status" value="1"/>
</dbReference>
<dbReference type="Pfam" id="PF00078">
    <property type="entry name" value="RVT_1"/>
    <property type="match status" value="1"/>
</dbReference>
<dbReference type="Gene3D" id="2.40.70.10">
    <property type="entry name" value="Acid Proteases"/>
    <property type="match status" value="1"/>
</dbReference>
<dbReference type="PANTHER" id="PTHR35046:SF9">
    <property type="entry name" value="RNA-DIRECTED DNA POLYMERASE"/>
    <property type="match status" value="1"/>
</dbReference>
<feature type="compositionally biased region" description="Basic residues" evidence="9">
    <location>
        <begin position="51"/>
        <end position="60"/>
    </location>
</feature>
<evidence type="ECO:0000313" key="11">
    <source>
        <dbReference type="EMBL" id="KYP31540.1"/>
    </source>
</evidence>
<dbReference type="InterPro" id="IPR000477">
    <property type="entry name" value="RT_dom"/>
</dbReference>
<feature type="domain" description="CCHC-type" evidence="10">
    <location>
        <begin position="327"/>
        <end position="343"/>
    </location>
</feature>
<dbReference type="CDD" id="cd01647">
    <property type="entry name" value="RT_LTR"/>
    <property type="match status" value="1"/>
</dbReference>
<evidence type="ECO:0000313" key="12">
    <source>
        <dbReference type="Proteomes" id="UP000075243"/>
    </source>
</evidence>
<evidence type="ECO:0000256" key="5">
    <source>
        <dbReference type="ARBA" id="ARBA00022759"/>
    </source>
</evidence>
<keyword evidence="4" id="KW-0540">Nuclease</keyword>
<feature type="region of interest" description="Disordered" evidence="9">
    <location>
        <begin position="357"/>
        <end position="379"/>
    </location>
</feature>
<evidence type="ECO:0000256" key="4">
    <source>
        <dbReference type="ARBA" id="ARBA00022722"/>
    </source>
</evidence>
<protein>
    <submittedName>
        <fullName evidence="11">Transposon Ty3-I Gag-Pol polyprotein</fullName>
    </submittedName>
</protein>
<keyword evidence="1" id="KW-0645">Protease</keyword>
<dbReference type="GO" id="GO:0003676">
    <property type="term" value="F:nucleic acid binding"/>
    <property type="evidence" value="ECO:0007669"/>
    <property type="project" value="InterPro"/>
</dbReference>
<dbReference type="Proteomes" id="UP000075243">
    <property type="component" value="Unassembled WGS sequence"/>
</dbReference>
<keyword evidence="3" id="KW-0548">Nucleotidyltransferase</keyword>
<feature type="compositionally biased region" description="Low complexity" evidence="9">
    <location>
        <begin position="357"/>
        <end position="367"/>
    </location>
</feature>
<dbReference type="InterPro" id="IPR021109">
    <property type="entry name" value="Peptidase_aspartic_dom_sf"/>
</dbReference>
<feature type="compositionally biased region" description="Acidic residues" evidence="9">
    <location>
        <begin position="368"/>
        <end position="379"/>
    </location>
</feature>
<dbReference type="PANTHER" id="PTHR35046">
    <property type="entry name" value="ZINC KNUCKLE (CCHC-TYPE) FAMILY PROTEIN"/>
    <property type="match status" value="1"/>
</dbReference>
<proteinExistence type="predicted"/>
<accession>A0A151QML0</accession>
<dbReference type="InterPro" id="IPR005162">
    <property type="entry name" value="Retrotrans_gag_dom"/>
</dbReference>
<evidence type="ECO:0000256" key="3">
    <source>
        <dbReference type="ARBA" id="ARBA00022695"/>
    </source>
</evidence>
<dbReference type="InterPro" id="IPR001878">
    <property type="entry name" value="Znf_CCHC"/>
</dbReference>
<keyword evidence="7" id="KW-0695">RNA-directed DNA polymerase</keyword>
<dbReference type="GO" id="GO:0006508">
    <property type="term" value="P:proteolysis"/>
    <property type="evidence" value="ECO:0007669"/>
    <property type="project" value="UniProtKB-KW"/>
</dbReference>
<keyword evidence="5" id="KW-0255">Endonuclease</keyword>
<dbReference type="Gramene" id="C.cajan_47744.t">
    <property type="protein sequence ID" value="C.cajan_47744.t"/>
    <property type="gene ID" value="C.cajan_47744"/>
</dbReference>
<dbReference type="SUPFAM" id="SSF57756">
    <property type="entry name" value="Retrovirus zinc finger-like domains"/>
    <property type="match status" value="1"/>
</dbReference>
<keyword evidence="6" id="KW-0378">Hydrolase</keyword>
<keyword evidence="12" id="KW-1185">Reference proteome</keyword>
<feature type="region of interest" description="Disordered" evidence="9">
    <location>
        <begin position="49"/>
        <end position="68"/>
    </location>
</feature>
<dbReference type="SUPFAM" id="SSF56672">
    <property type="entry name" value="DNA/RNA polymerases"/>
    <property type="match status" value="1"/>
</dbReference>
<dbReference type="EMBL" id="KQ485893">
    <property type="protein sequence ID" value="KYP31540.1"/>
    <property type="molecule type" value="Genomic_DNA"/>
</dbReference>
<dbReference type="InterPro" id="IPR043128">
    <property type="entry name" value="Rev_trsase/Diguanyl_cyclase"/>
</dbReference>
<dbReference type="Pfam" id="PF03732">
    <property type="entry name" value="Retrotrans_gag"/>
    <property type="match status" value="1"/>
</dbReference>
<dbReference type="InterPro" id="IPR036875">
    <property type="entry name" value="Znf_CCHC_sf"/>
</dbReference>
<keyword evidence="8" id="KW-0479">Metal-binding</keyword>
<evidence type="ECO:0000256" key="2">
    <source>
        <dbReference type="ARBA" id="ARBA00022679"/>
    </source>
</evidence>
<sequence length="905" mass="105442">MSKVTHELRSLKIWKEQESKQRLKEKLEREAQLALLEEEIRFLKEKEEKLHHKHRSRHSSQTHSSTIGESMHDDCLALGDHYQQPPRRVHRTLKARESRVDLPYFHGKDDVEGYLDREMKVEQIFTCHQVSEERKVSLATLSFQGHAMYWWTSLVRDRRLHNDPLIQYWNELRSALRWRHIPSYYTRELINKLQRLHQRNMTVEEYRQTMELYLMRAGIREEENITIARFLSGLTFEIRDKVELLPYRDLNDLVQLCIKVEQQNLRKNFKTSSYSSPYSKVDYKREDKKNTFEKKNTFDSSKNLDKGKEKEKKTNASPTSAKSSDIKCFKCLGRGHIASQCPNKKVMILRGQDIYSSQDEATTSSSSSEDEEEASEGESCEVTYPYNGELLMMRRVLNNQPSDTQSQRENIFHTRCNISNKACSLIVDSGSWCNCCSTRMVEKLGLTTTPHPKPYQLHWLNDDGDMVVNQQVEVEFSIGNYQDKVKCDVVPMEACHILLGRPWQFDKQTYHDGLTNKITFTHKGKKFVLHPLSPSQVIEDQVQMKTKQIVQEEIFNTKPLHKNPLFLEPSSHILMCRGTLTCTATSSLETFLPLEVKNLLKDFDDVFPSESPVGLPPFRGIEHKIDLVPGASLPNRPAYRTNPHETKEIEKQVQELLDKGWIQKSLSPCAVPVSLVPKKDGKRRMSCDCRAINNITIKYRHPIPRLDDMLDELYGSSLFSKIDLKSEHHQIRIKEGDEWKTAFKTKFGLYEWLVMPFGLTNAPSTFMRLMNHALRDCIGRFVVVYFDDILIYSKSLSDHVDHLRQVLLVLRDNHLFANVDKCTFCVDNVIFLGFVVRKKGVHVDPEKIKAIQEWPIPTNVSEVRSFHDLKIKTTLKSRDCGSLFLPNPNPYHQQLHRLPILFHTR</sequence>
<evidence type="ECO:0000256" key="1">
    <source>
        <dbReference type="ARBA" id="ARBA00022670"/>
    </source>
</evidence>
<dbReference type="GO" id="GO:0003964">
    <property type="term" value="F:RNA-directed DNA polymerase activity"/>
    <property type="evidence" value="ECO:0007669"/>
    <property type="project" value="UniProtKB-KW"/>
</dbReference>
<dbReference type="SMART" id="SM00343">
    <property type="entry name" value="ZnF_C2HC"/>
    <property type="match status" value="1"/>
</dbReference>
<dbReference type="GO" id="GO:0008233">
    <property type="term" value="F:peptidase activity"/>
    <property type="evidence" value="ECO:0007669"/>
    <property type="project" value="UniProtKB-KW"/>
</dbReference>
<gene>
    <name evidence="11" type="ORF">KK1_048067</name>
</gene>
<keyword evidence="2" id="KW-0808">Transferase</keyword>
<keyword evidence="8" id="KW-0863">Zinc-finger</keyword>
<evidence type="ECO:0000256" key="9">
    <source>
        <dbReference type="SAM" id="MobiDB-lite"/>
    </source>
</evidence>
<dbReference type="Gene3D" id="4.10.60.10">
    <property type="entry name" value="Zinc finger, CCHC-type"/>
    <property type="match status" value="1"/>
</dbReference>
<dbReference type="Gene3D" id="3.30.70.270">
    <property type="match status" value="1"/>
</dbReference>
<dbReference type="GO" id="GO:0008270">
    <property type="term" value="F:zinc ion binding"/>
    <property type="evidence" value="ECO:0007669"/>
    <property type="project" value="UniProtKB-KW"/>
</dbReference>
<dbReference type="InterPro" id="IPR043502">
    <property type="entry name" value="DNA/RNA_pol_sf"/>
</dbReference>
<evidence type="ECO:0000259" key="10">
    <source>
        <dbReference type="PROSITE" id="PS50158"/>
    </source>
</evidence>
<evidence type="ECO:0000256" key="6">
    <source>
        <dbReference type="ARBA" id="ARBA00022801"/>
    </source>
</evidence>
<keyword evidence="8" id="KW-0862">Zinc</keyword>
<dbReference type="CDD" id="cd00303">
    <property type="entry name" value="retropepsin_like"/>
    <property type="match status" value="1"/>
</dbReference>
<dbReference type="Gene3D" id="3.10.10.10">
    <property type="entry name" value="HIV Type 1 Reverse Transcriptase, subunit A, domain 1"/>
    <property type="match status" value="1"/>
</dbReference>
<dbReference type="OMA" id="STIGESM"/>
<name>A0A151QML0_CAJCA</name>
<dbReference type="PROSITE" id="PS50158">
    <property type="entry name" value="ZF_CCHC"/>
    <property type="match status" value="1"/>
</dbReference>
<dbReference type="GO" id="GO:0004519">
    <property type="term" value="F:endonuclease activity"/>
    <property type="evidence" value="ECO:0007669"/>
    <property type="project" value="UniProtKB-KW"/>
</dbReference>
<evidence type="ECO:0000256" key="8">
    <source>
        <dbReference type="PROSITE-ProRule" id="PRU00047"/>
    </source>
</evidence>